<name>A0ABN9PT84_9DINO</name>
<feature type="compositionally biased region" description="Low complexity" evidence="1">
    <location>
        <begin position="330"/>
        <end position="349"/>
    </location>
</feature>
<gene>
    <name evidence="3" type="ORF">PCOR1329_LOCUS4703</name>
</gene>
<evidence type="ECO:0000313" key="4">
    <source>
        <dbReference type="Proteomes" id="UP001189429"/>
    </source>
</evidence>
<keyword evidence="2" id="KW-1133">Transmembrane helix</keyword>
<keyword evidence="2" id="KW-0812">Transmembrane</keyword>
<evidence type="ECO:0000313" key="3">
    <source>
        <dbReference type="EMBL" id="CAK0794846.1"/>
    </source>
</evidence>
<accession>A0ABN9PT84</accession>
<feature type="region of interest" description="Disordered" evidence="1">
    <location>
        <begin position="272"/>
        <end position="349"/>
    </location>
</feature>
<feature type="region of interest" description="Disordered" evidence="1">
    <location>
        <begin position="211"/>
        <end position="230"/>
    </location>
</feature>
<evidence type="ECO:0000256" key="2">
    <source>
        <dbReference type="SAM" id="Phobius"/>
    </source>
</evidence>
<sequence>MGAGTQPAPGAGGAPPPISPVLALGNFGGRAAGIGVPGQDDAVTAYCRASNIDQRAEMCLRSLPVHLAAEVPIPKNPNLELPIQVMQQGPILGANASAILMVNPADLITAQLSGDPVQLFIIQGHGRFARPEGGVLGAGARHSCPPPRSGTGDASREANRPWIQNGIDMAAARSLRALSPNQQHEVMNDGSLQGMNPSALLMSRIRRVQGLPSESRKGAPALWKDSSDLHMGATPPPLRVAPGMDATAQELGHGRYPTSSVIPGCYKDHLGSPTQGKLWRPDFGVDPGGEKAYPEDQPPPRRRHTADVLHEPADGGDGGWRRHSASATEAAAPHPGPAGRPAGAAAASPWATAAPERGVSIAEHFGVLFDPFGALRRYTPIPVVGTALAVVAFVRSFVTPDLRADVPIAEPRAPVTMGCCQPAGGCQSCPFSEDEEPVSTVQSGGGRVGLGWSGRQSATDASSAVALPLERWTPLPRSFVFLGLGLEGAARLFLALQALYGLAVATVHAPCCWCSGVYPPGAAPTWATPKSAYHDLHDLQWGLAFPRRRRWDGSLLSSTGVDDRSDPLLVAEVMVGCSLVLCPLAMQVVLLRRCRRRDGRPRLVEYAWLLLTMLQVSASTALNLVKVGTVCSPMEGTGSDGGPRGAPAQLSEVPQLSGDCGTLSVWLFQWTLIVTVLSSFGLLTCWSYVNVRLEDATRGYSRLSTSPG</sequence>
<keyword evidence="2" id="KW-0472">Membrane</keyword>
<protein>
    <submittedName>
        <fullName evidence="3">Uncharacterized protein</fullName>
    </submittedName>
</protein>
<feature type="transmembrane region" description="Helical" evidence="2">
    <location>
        <begin position="667"/>
        <end position="689"/>
    </location>
</feature>
<evidence type="ECO:0000256" key="1">
    <source>
        <dbReference type="SAM" id="MobiDB-lite"/>
    </source>
</evidence>
<feature type="region of interest" description="Disordered" evidence="1">
    <location>
        <begin position="138"/>
        <end position="159"/>
    </location>
</feature>
<reference evidence="3" key="1">
    <citation type="submission" date="2023-10" db="EMBL/GenBank/DDBJ databases">
        <authorList>
            <person name="Chen Y."/>
            <person name="Shah S."/>
            <person name="Dougan E. K."/>
            <person name="Thang M."/>
            <person name="Chan C."/>
        </authorList>
    </citation>
    <scope>NUCLEOTIDE SEQUENCE [LARGE SCALE GENOMIC DNA]</scope>
</reference>
<dbReference type="EMBL" id="CAUYUJ010001224">
    <property type="protein sequence ID" value="CAK0794846.1"/>
    <property type="molecule type" value="Genomic_DNA"/>
</dbReference>
<organism evidence="3 4">
    <name type="scientific">Prorocentrum cordatum</name>
    <dbReference type="NCBI Taxonomy" id="2364126"/>
    <lineage>
        <taxon>Eukaryota</taxon>
        <taxon>Sar</taxon>
        <taxon>Alveolata</taxon>
        <taxon>Dinophyceae</taxon>
        <taxon>Prorocentrales</taxon>
        <taxon>Prorocentraceae</taxon>
        <taxon>Prorocentrum</taxon>
    </lineage>
</organism>
<comment type="caution">
    <text evidence="3">The sequence shown here is derived from an EMBL/GenBank/DDBJ whole genome shotgun (WGS) entry which is preliminary data.</text>
</comment>
<feature type="transmembrane region" description="Helical" evidence="2">
    <location>
        <begin position="603"/>
        <end position="625"/>
    </location>
</feature>
<feature type="transmembrane region" description="Helical" evidence="2">
    <location>
        <begin position="568"/>
        <end position="591"/>
    </location>
</feature>
<dbReference type="Proteomes" id="UP001189429">
    <property type="component" value="Unassembled WGS sequence"/>
</dbReference>
<keyword evidence="4" id="KW-1185">Reference proteome</keyword>
<proteinExistence type="predicted"/>